<dbReference type="GO" id="GO:0006310">
    <property type="term" value="P:DNA recombination"/>
    <property type="evidence" value="ECO:0007669"/>
    <property type="project" value="UniProtKB-KW"/>
</dbReference>
<dbReference type="Gene3D" id="1.10.443.10">
    <property type="entry name" value="Intergrase catalytic core"/>
    <property type="match status" value="1"/>
</dbReference>
<sequence>MPLNDLQIKKLRATDKQLKKADGGGLYLEINPKGSKLWRMAYRFGGKQKLLSFGKYPEVSLAKAREKRLEAKILIADGVDPQVKKNEERKQAIAETQNTFSNLKNELIEKKVKEGRAASTITKIKWCFSLVEDALGHRAVAEIKSPEVLDALRVIEAKGNYETAHRVRGLIGEVFRYAIATGRADYDPTFALKGALIAVPVTHRAAVTDWKAFEELLKAVWSYEGASPATRAALKLMAILYPRPGELRLSRWNEFDLEKGVWEIPKERTKMRRPHQKPLPPLAISILKELHEWSGDCELAFRSDIGRAKPISENTMNQALRRIGYSSTEMVSHGFRASASTLLNESGKWDADAIEAELAHVGSDEIRRAYHRGKYWEERIRMSNWWAEEIAGMVK</sequence>
<gene>
    <name evidence="7" type="ordered locus">Hbal_0618</name>
</gene>
<evidence type="ECO:0000259" key="6">
    <source>
        <dbReference type="PROSITE" id="PS51898"/>
    </source>
</evidence>
<dbReference type="EMBL" id="CP001678">
    <property type="protein sequence ID" value="ACT58320.1"/>
    <property type="molecule type" value="Genomic_DNA"/>
</dbReference>
<keyword evidence="3" id="KW-0238">DNA-binding</keyword>
<keyword evidence="8" id="KW-1185">Reference proteome</keyword>
<dbReference type="InterPro" id="IPR038488">
    <property type="entry name" value="Integrase_DNA-bd_sf"/>
</dbReference>
<dbReference type="PANTHER" id="PTHR30629">
    <property type="entry name" value="PROPHAGE INTEGRASE"/>
    <property type="match status" value="1"/>
</dbReference>
<dbReference type="InterPro" id="IPR050808">
    <property type="entry name" value="Phage_Integrase"/>
</dbReference>
<dbReference type="GO" id="GO:0003677">
    <property type="term" value="F:DNA binding"/>
    <property type="evidence" value="ECO:0007669"/>
    <property type="project" value="UniProtKB-KW"/>
</dbReference>
<accession>C6XNR7</accession>
<dbReference type="Pfam" id="PF13356">
    <property type="entry name" value="Arm-DNA-bind_3"/>
    <property type="match status" value="1"/>
</dbReference>
<evidence type="ECO:0000256" key="1">
    <source>
        <dbReference type="ARBA" id="ARBA00008857"/>
    </source>
</evidence>
<evidence type="ECO:0000256" key="2">
    <source>
        <dbReference type="ARBA" id="ARBA00022908"/>
    </source>
</evidence>
<dbReference type="Proteomes" id="UP000002745">
    <property type="component" value="Chromosome"/>
</dbReference>
<dbReference type="InterPro" id="IPR025166">
    <property type="entry name" value="Integrase_DNA_bind_dom"/>
</dbReference>
<reference evidence="8" key="1">
    <citation type="journal article" date="2011" name="J. Bacteriol.">
        <title>Genome sequences of eight morphologically diverse alphaproteobacteria.</title>
        <authorList>
            <consortium name="US DOE Joint Genome Institute"/>
            <person name="Brown P.J."/>
            <person name="Kysela D.T."/>
            <person name="Buechlein A."/>
            <person name="Hemmerich C."/>
            <person name="Brun Y.V."/>
        </authorList>
    </citation>
    <scope>NUCLEOTIDE SEQUENCE [LARGE SCALE GENOMIC DNA]</scope>
    <source>
        <strain evidence="8">ATCC 49814 / DSM 5838 / IFAM 1418</strain>
    </source>
</reference>
<dbReference type="AlphaFoldDB" id="C6XNR7"/>
<proteinExistence type="inferred from homology"/>
<evidence type="ECO:0000256" key="4">
    <source>
        <dbReference type="ARBA" id="ARBA00023172"/>
    </source>
</evidence>
<feature type="coiled-coil region" evidence="5">
    <location>
        <begin position="86"/>
        <end position="113"/>
    </location>
</feature>
<dbReference type="PANTHER" id="PTHR30629:SF2">
    <property type="entry name" value="PROPHAGE INTEGRASE INTS-RELATED"/>
    <property type="match status" value="1"/>
</dbReference>
<comment type="similarity">
    <text evidence="1">Belongs to the 'phage' integrase family.</text>
</comment>
<dbReference type="STRING" id="582402.Hbal_0618"/>
<evidence type="ECO:0000256" key="5">
    <source>
        <dbReference type="SAM" id="Coils"/>
    </source>
</evidence>
<dbReference type="Gene3D" id="3.30.160.390">
    <property type="entry name" value="Integrase, DNA-binding domain"/>
    <property type="match status" value="1"/>
</dbReference>
<dbReference type="KEGG" id="hba:Hbal_0618"/>
<evidence type="ECO:0000313" key="8">
    <source>
        <dbReference type="Proteomes" id="UP000002745"/>
    </source>
</evidence>
<dbReference type="eggNOG" id="COG0582">
    <property type="taxonomic scope" value="Bacteria"/>
</dbReference>
<dbReference type="Gene3D" id="1.10.150.130">
    <property type="match status" value="1"/>
</dbReference>
<dbReference type="InterPro" id="IPR053876">
    <property type="entry name" value="Phage_int_M"/>
</dbReference>
<dbReference type="RefSeq" id="WP_015826470.1">
    <property type="nucleotide sequence ID" value="NC_012982.1"/>
</dbReference>
<dbReference type="InterPro" id="IPR013762">
    <property type="entry name" value="Integrase-like_cat_sf"/>
</dbReference>
<dbReference type="Pfam" id="PF22022">
    <property type="entry name" value="Phage_int_M"/>
    <property type="match status" value="1"/>
</dbReference>
<dbReference type="HOGENOM" id="CLU_027562_0_0_5"/>
<dbReference type="InterPro" id="IPR011010">
    <property type="entry name" value="DNA_brk_join_enz"/>
</dbReference>
<evidence type="ECO:0000256" key="3">
    <source>
        <dbReference type="ARBA" id="ARBA00023125"/>
    </source>
</evidence>
<name>C6XNR7_HIRBI</name>
<dbReference type="GO" id="GO:0015074">
    <property type="term" value="P:DNA integration"/>
    <property type="evidence" value="ECO:0007669"/>
    <property type="project" value="UniProtKB-KW"/>
</dbReference>
<evidence type="ECO:0000313" key="7">
    <source>
        <dbReference type="EMBL" id="ACT58320.1"/>
    </source>
</evidence>
<dbReference type="SUPFAM" id="SSF56349">
    <property type="entry name" value="DNA breaking-rejoining enzymes"/>
    <property type="match status" value="1"/>
</dbReference>
<dbReference type="Pfam" id="PF00589">
    <property type="entry name" value="Phage_integrase"/>
    <property type="match status" value="1"/>
</dbReference>
<dbReference type="InterPro" id="IPR010998">
    <property type="entry name" value="Integrase_recombinase_N"/>
</dbReference>
<keyword evidence="2" id="KW-0229">DNA integration</keyword>
<organism evidence="7 8">
    <name type="scientific">Hirschia baltica (strain ATCC 49814 / DSM 5838 / IFAM 1418)</name>
    <dbReference type="NCBI Taxonomy" id="582402"/>
    <lineage>
        <taxon>Bacteria</taxon>
        <taxon>Pseudomonadati</taxon>
        <taxon>Pseudomonadota</taxon>
        <taxon>Alphaproteobacteria</taxon>
        <taxon>Hyphomonadales</taxon>
        <taxon>Hyphomonadaceae</taxon>
        <taxon>Hirschia</taxon>
    </lineage>
</organism>
<keyword evidence="4" id="KW-0233">DNA recombination</keyword>
<feature type="domain" description="Tyr recombinase" evidence="6">
    <location>
        <begin position="203"/>
        <end position="383"/>
    </location>
</feature>
<keyword evidence="5" id="KW-0175">Coiled coil</keyword>
<dbReference type="CDD" id="cd00801">
    <property type="entry name" value="INT_P4_C"/>
    <property type="match status" value="1"/>
</dbReference>
<dbReference type="InterPro" id="IPR002104">
    <property type="entry name" value="Integrase_catalytic"/>
</dbReference>
<protein>
    <submittedName>
        <fullName evidence="7">Integrase family protein</fullName>
    </submittedName>
</protein>
<dbReference type="PROSITE" id="PS51898">
    <property type="entry name" value="TYR_RECOMBINASE"/>
    <property type="match status" value="1"/>
</dbReference>
<dbReference type="OrthoDB" id="9795573at2"/>